<evidence type="ECO:0000256" key="3">
    <source>
        <dbReference type="ARBA" id="ARBA00023015"/>
    </source>
</evidence>
<dbReference type="FunFam" id="4.10.280.10:FF:000007">
    <property type="entry name" value="single-minded homolog 1 isoform X1"/>
    <property type="match status" value="1"/>
</dbReference>
<accession>A0A443SWA8</accession>
<dbReference type="InterPro" id="IPR000014">
    <property type="entry name" value="PAS"/>
</dbReference>
<dbReference type="GO" id="GO:0005634">
    <property type="term" value="C:nucleus"/>
    <property type="evidence" value="ECO:0007669"/>
    <property type="project" value="UniProtKB-SubCell"/>
</dbReference>
<protein>
    <submittedName>
        <fullName evidence="10">Protein trachealess-like isoform X5</fullName>
    </submittedName>
</protein>
<dbReference type="AlphaFoldDB" id="A0A443SWA8"/>
<keyword evidence="5" id="KW-0804">Transcription</keyword>
<dbReference type="InterPro" id="IPR011598">
    <property type="entry name" value="bHLH_dom"/>
</dbReference>
<name>A0A443SWA8_9ACAR</name>
<feature type="compositionally biased region" description="Polar residues" evidence="7">
    <location>
        <begin position="172"/>
        <end position="187"/>
    </location>
</feature>
<dbReference type="GO" id="GO:0045944">
    <property type="term" value="P:positive regulation of transcription by RNA polymerase II"/>
    <property type="evidence" value="ECO:0007669"/>
    <property type="project" value="UniProtKB-ARBA"/>
</dbReference>
<dbReference type="InterPro" id="IPR013767">
    <property type="entry name" value="PAS_fold"/>
</dbReference>
<dbReference type="Gene3D" id="3.30.450.20">
    <property type="entry name" value="PAS domain"/>
    <property type="match status" value="2"/>
</dbReference>
<keyword evidence="3" id="KW-0805">Transcription regulation</keyword>
<dbReference type="GO" id="GO:0000977">
    <property type="term" value="F:RNA polymerase II transcription regulatory region sequence-specific DNA binding"/>
    <property type="evidence" value="ECO:0007669"/>
    <property type="project" value="TreeGrafter"/>
</dbReference>
<dbReference type="FunFam" id="3.30.450.20:FF:000021">
    <property type="entry name" value="Neuronal PAS domain-containing protein 3"/>
    <property type="match status" value="1"/>
</dbReference>
<dbReference type="PROSITE" id="PS50888">
    <property type="entry name" value="BHLH"/>
    <property type="match status" value="1"/>
</dbReference>
<keyword evidence="11" id="KW-1185">Reference proteome</keyword>
<feature type="domain" description="PAS" evidence="8">
    <location>
        <begin position="90"/>
        <end position="147"/>
    </location>
</feature>
<dbReference type="GO" id="GO:0046983">
    <property type="term" value="F:protein dimerization activity"/>
    <property type="evidence" value="ECO:0007669"/>
    <property type="project" value="InterPro"/>
</dbReference>
<evidence type="ECO:0000256" key="4">
    <source>
        <dbReference type="ARBA" id="ARBA00023125"/>
    </source>
</evidence>
<dbReference type="NCBIfam" id="TIGR00229">
    <property type="entry name" value="sensory_box"/>
    <property type="match status" value="1"/>
</dbReference>
<dbReference type="SMART" id="SM00353">
    <property type="entry name" value="HLH"/>
    <property type="match status" value="1"/>
</dbReference>
<dbReference type="EMBL" id="NCKV01000057">
    <property type="protein sequence ID" value="RWS31803.1"/>
    <property type="molecule type" value="Genomic_DNA"/>
</dbReference>
<evidence type="ECO:0000256" key="7">
    <source>
        <dbReference type="SAM" id="MobiDB-lite"/>
    </source>
</evidence>
<evidence type="ECO:0000313" key="11">
    <source>
        <dbReference type="Proteomes" id="UP000288716"/>
    </source>
</evidence>
<reference evidence="10 11" key="1">
    <citation type="journal article" date="2018" name="Gigascience">
        <title>Genomes of trombidid mites reveal novel predicted allergens and laterally-transferred genes associated with secondary metabolism.</title>
        <authorList>
            <person name="Dong X."/>
            <person name="Chaisiri K."/>
            <person name="Xia D."/>
            <person name="Armstrong S.D."/>
            <person name="Fang Y."/>
            <person name="Donnelly M.J."/>
            <person name="Kadowaki T."/>
            <person name="McGarry J.W."/>
            <person name="Darby A.C."/>
            <person name="Makepeace B.L."/>
        </authorList>
    </citation>
    <scope>NUCLEOTIDE SEQUENCE [LARGE SCALE GENOMIC DNA]</scope>
    <source>
        <strain evidence="10">UoL-UT</strain>
    </source>
</reference>
<dbReference type="Pfam" id="PF08447">
    <property type="entry name" value="PAS_3"/>
    <property type="match status" value="1"/>
</dbReference>
<evidence type="ECO:0000313" key="10">
    <source>
        <dbReference type="EMBL" id="RWS31803.1"/>
    </source>
</evidence>
<feature type="compositionally biased region" description="Low complexity" evidence="7">
    <location>
        <begin position="417"/>
        <end position="426"/>
    </location>
</feature>
<comment type="subcellular location">
    <subcellularLocation>
        <location evidence="1">Nucleus</location>
    </subcellularLocation>
</comment>
<evidence type="ECO:0000259" key="8">
    <source>
        <dbReference type="PROSITE" id="PS50112"/>
    </source>
</evidence>
<dbReference type="PROSITE" id="PS50112">
    <property type="entry name" value="PAS"/>
    <property type="match status" value="2"/>
</dbReference>
<evidence type="ECO:0000256" key="5">
    <source>
        <dbReference type="ARBA" id="ARBA00023163"/>
    </source>
</evidence>
<dbReference type="OrthoDB" id="6021714at2759"/>
<sequence length="592" mass="64881">MRKEKSRDAARSRRGKENHEFYELAKLLPLPAAITSQLDKASIIRLTISYLKLREFAANGEPSWDHSSNANNALKNSKLCNIFDVHHGTHILQSLDGFAFALGHDGRFLYISETVSIYLGLSQVEMTGSSVFDYCHQQDHAELAEHLGMSHNPSTGSQLSSSPLPPASVGSNASSESDSTTPFSNSTNVLTANGVNDTFERQFCIRMKSTLTKRGCQHYKSSGYRVVHIVSHLRPEAHIRRTSSSAPPKLVGMVAVAIALPPPSVNELRLESDMFIMRLGLDFVIAHCEPRIQDLLDYSTDEVTGRNLYSLIHGQDVVHLRKCHLDLIHKGQVMSKYYRIINKNGGYTWVQTCATLICSNNGSNKNSSNSTNNEEQEQSIITINYVISGIEFEDVIMDASQLPTGITSSASTPPLPSKGSPKATSPSPSPPPSQKQFQSQRQQRHGNQRSSIQMTNGSPISPLNSNTNEVAKRRRFTSSPVRPWKSPSPPSSNQTMVDSDANGSSQASTPASNLLRHISVIRETPPILKPQVVAPTYHPHAHHPAHYHHLVDPYAAAYHLYKNGGGPATGMTTAAAAQSPASAPHHHWGAYN</sequence>
<feature type="domain" description="PAS" evidence="8">
    <location>
        <begin position="285"/>
        <end position="331"/>
    </location>
</feature>
<dbReference type="PANTHER" id="PTHR23043">
    <property type="entry name" value="HYPOXIA-INDUCIBLE FACTOR 1 ALPHA"/>
    <property type="match status" value="1"/>
</dbReference>
<comment type="caution">
    <text evidence="10">The sequence shown here is derived from an EMBL/GenBank/DDBJ whole genome shotgun (WGS) entry which is preliminary data.</text>
</comment>
<feature type="compositionally biased region" description="Low complexity" evidence="7">
    <location>
        <begin position="153"/>
        <end position="171"/>
    </location>
</feature>
<evidence type="ECO:0000259" key="9">
    <source>
        <dbReference type="PROSITE" id="PS50888"/>
    </source>
</evidence>
<dbReference type="Gene3D" id="4.10.280.10">
    <property type="entry name" value="Helix-loop-helix DNA-binding domain"/>
    <property type="match status" value="1"/>
</dbReference>
<dbReference type="InterPro" id="IPR036638">
    <property type="entry name" value="HLH_DNA-bd_sf"/>
</dbReference>
<keyword evidence="6" id="KW-0539">Nucleus</keyword>
<evidence type="ECO:0000256" key="1">
    <source>
        <dbReference type="ARBA" id="ARBA00004123"/>
    </source>
</evidence>
<dbReference type="VEuPathDB" id="VectorBase:LDEU000239"/>
<dbReference type="PANTHER" id="PTHR23043:SF26">
    <property type="entry name" value="PROTEIN TRACHEALESS"/>
    <property type="match status" value="1"/>
</dbReference>
<keyword evidence="4" id="KW-0238">DNA-binding</keyword>
<organism evidence="10 11">
    <name type="scientific">Leptotrombidium deliense</name>
    <dbReference type="NCBI Taxonomy" id="299467"/>
    <lineage>
        <taxon>Eukaryota</taxon>
        <taxon>Metazoa</taxon>
        <taxon>Ecdysozoa</taxon>
        <taxon>Arthropoda</taxon>
        <taxon>Chelicerata</taxon>
        <taxon>Arachnida</taxon>
        <taxon>Acari</taxon>
        <taxon>Acariformes</taxon>
        <taxon>Trombidiformes</taxon>
        <taxon>Prostigmata</taxon>
        <taxon>Anystina</taxon>
        <taxon>Parasitengona</taxon>
        <taxon>Trombiculoidea</taxon>
        <taxon>Trombiculidae</taxon>
        <taxon>Leptotrombidium</taxon>
    </lineage>
</organism>
<dbReference type="STRING" id="299467.A0A443SWA8"/>
<feature type="region of interest" description="Disordered" evidence="7">
    <location>
        <begin position="404"/>
        <end position="512"/>
    </location>
</feature>
<dbReference type="SMART" id="SM00091">
    <property type="entry name" value="PAS"/>
    <property type="match status" value="2"/>
</dbReference>
<dbReference type="InterPro" id="IPR013655">
    <property type="entry name" value="PAS_fold_3"/>
</dbReference>
<evidence type="ECO:0000256" key="6">
    <source>
        <dbReference type="ARBA" id="ARBA00023242"/>
    </source>
</evidence>
<dbReference type="Pfam" id="PF00989">
    <property type="entry name" value="PAS"/>
    <property type="match status" value="1"/>
</dbReference>
<dbReference type="FunFam" id="3.30.450.20:FF:000025">
    <property type="entry name" value="Neuronal PAS domain protein 3 isoform 1"/>
    <property type="match status" value="1"/>
</dbReference>
<dbReference type="CDD" id="cd00130">
    <property type="entry name" value="PAS"/>
    <property type="match status" value="2"/>
</dbReference>
<proteinExistence type="predicted"/>
<dbReference type="GO" id="GO:0000981">
    <property type="term" value="F:DNA-binding transcription factor activity, RNA polymerase II-specific"/>
    <property type="evidence" value="ECO:0007669"/>
    <property type="project" value="TreeGrafter"/>
</dbReference>
<feature type="compositionally biased region" description="Polar residues" evidence="7">
    <location>
        <begin position="491"/>
        <end position="512"/>
    </location>
</feature>
<feature type="compositionally biased region" description="Polar residues" evidence="7">
    <location>
        <begin position="452"/>
        <end position="469"/>
    </location>
</feature>
<dbReference type="Proteomes" id="UP000288716">
    <property type="component" value="Unassembled WGS sequence"/>
</dbReference>
<feature type="domain" description="BHLH" evidence="9">
    <location>
        <begin position="1"/>
        <end position="54"/>
    </location>
</feature>
<evidence type="ECO:0000256" key="2">
    <source>
        <dbReference type="ARBA" id="ARBA00022737"/>
    </source>
</evidence>
<feature type="region of interest" description="Disordered" evidence="7">
    <location>
        <begin position="148"/>
        <end position="187"/>
    </location>
</feature>
<dbReference type="InterPro" id="IPR035965">
    <property type="entry name" value="PAS-like_dom_sf"/>
</dbReference>
<dbReference type="Pfam" id="PF23171">
    <property type="entry name" value="bHLH_HIF1A"/>
    <property type="match status" value="1"/>
</dbReference>
<gene>
    <name evidence="10" type="ORF">B4U80_05996</name>
</gene>
<dbReference type="SUPFAM" id="SSF47459">
    <property type="entry name" value="HLH, helix-loop-helix DNA-binding domain"/>
    <property type="match status" value="1"/>
</dbReference>
<keyword evidence="2" id="KW-0677">Repeat</keyword>
<dbReference type="SUPFAM" id="SSF55785">
    <property type="entry name" value="PYP-like sensor domain (PAS domain)"/>
    <property type="match status" value="2"/>
</dbReference>